<evidence type="ECO:0000313" key="3">
    <source>
        <dbReference type="Proteomes" id="UP000243459"/>
    </source>
</evidence>
<dbReference type="PANTHER" id="PTHR35099">
    <property type="entry name" value="OS02G0182700 PROTEIN"/>
    <property type="match status" value="1"/>
</dbReference>
<accession>A0A5P1FQG4</accession>
<dbReference type="Gramene" id="ONK78910">
    <property type="protein sequence ID" value="ONK78910"/>
    <property type="gene ID" value="A4U43_C01F910"/>
</dbReference>
<sequence length="135" mass="14846">MSGEHEGCASSEMVQEEEEGRLAVPDVSDDGCEMKAPSLIEGSSASDGRIGKRRTLCELQEEEKVLLGEKNELQKEMELRRKAYGALEAENQRLKSQQISFEAEDRVSVKSTAAASSSSSHFILPDLNEPPSEIF</sequence>
<proteinExistence type="predicted"/>
<name>A0A5P1FQG4_ASPOF</name>
<gene>
    <name evidence="2" type="ORF">A4U43_C01F910</name>
</gene>
<dbReference type="AlphaFoldDB" id="A0A5P1FQG4"/>
<dbReference type="Proteomes" id="UP000243459">
    <property type="component" value="Chromosome 1"/>
</dbReference>
<evidence type="ECO:0000313" key="2">
    <source>
        <dbReference type="EMBL" id="ONK78910.1"/>
    </source>
</evidence>
<dbReference type="EMBL" id="CM007381">
    <property type="protein sequence ID" value="ONK78910.1"/>
    <property type="molecule type" value="Genomic_DNA"/>
</dbReference>
<feature type="region of interest" description="Disordered" evidence="1">
    <location>
        <begin position="112"/>
        <end position="135"/>
    </location>
</feature>
<organism evidence="2 3">
    <name type="scientific">Asparagus officinalis</name>
    <name type="common">Garden asparagus</name>
    <dbReference type="NCBI Taxonomy" id="4686"/>
    <lineage>
        <taxon>Eukaryota</taxon>
        <taxon>Viridiplantae</taxon>
        <taxon>Streptophyta</taxon>
        <taxon>Embryophyta</taxon>
        <taxon>Tracheophyta</taxon>
        <taxon>Spermatophyta</taxon>
        <taxon>Magnoliopsida</taxon>
        <taxon>Liliopsida</taxon>
        <taxon>Asparagales</taxon>
        <taxon>Asparagaceae</taxon>
        <taxon>Asparagoideae</taxon>
        <taxon>Asparagus</taxon>
    </lineage>
</organism>
<protein>
    <submittedName>
        <fullName evidence="2">Uncharacterized protein</fullName>
    </submittedName>
</protein>
<dbReference type="PANTHER" id="PTHR35099:SF2">
    <property type="entry name" value="OS02G0182700 PROTEIN"/>
    <property type="match status" value="1"/>
</dbReference>
<evidence type="ECO:0000256" key="1">
    <source>
        <dbReference type="SAM" id="MobiDB-lite"/>
    </source>
</evidence>
<feature type="region of interest" description="Disordered" evidence="1">
    <location>
        <begin position="1"/>
        <end position="51"/>
    </location>
</feature>
<keyword evidence="3" id="KW-1185">Reference proteome</keyword>
<reference evidence="3" key="1">
    <citation type="journal article" date="2017" name="Nat. Commun.">
        <title>The asparagus genome sheds light on the origin and evolution of a young Y chromosome.</title>
        <authorList>
            <person name="Harkess A."/>
            <person name="Zhou J."/>
            <person name="Xu C."/>
            <person name="Bowers J.E."/>
            <person name="Van der Hulst R."/>
            <person name="Ayyampalayam S."/>
            <person name="Mercati F."/>
            <person name="Riccardi P."/>
            <person name="McKain M.R."/>
            <person name="Kakrana A."/>
            <person name="Tang H."/>
            <person name="Ray J."/>
            <person name="Groenendijk J."/>
            <person name="Arikit S."/>
            <person name="Mathioni S.M."/>
            <person name="Nakano M."/>
            <person name="Shan H."/>
            <person name="Telgmann-Rauber A."/>
            <person name="Kanno A."/>
            <person name="Yue Z."/>
            <person name="Chen H."/>
            <person name="Li W."/>
            <person name="Chen Y."/>
            <person name="Xu X."/>
            <person name="Zhang Y."/>
            <person name="Luo S."/>
            <person name="Chen H."/>
            <person name="Gao J."/>
            <person name="Mao Z."/>
            <person name="Pires J.C."/>
            <person name="Luo M."/>
            <person name="Kudrna D."/>
            <person name="Wing R.A."/>
            <person name="Meyers B.C."/>
            <person name="Yi K."/>
            <person name="Kong H."/>
            <person name="Lavrijsen P."/>
            <person name="Sunseri F."/>
            <person name="Falavigna A."/>
            <person name="Ye Y."/>
            <person name="Leebens-Mack J.H."/>
            <person name="Chen G."/>
        </authorList>
    </citation>
    <scope>NUCLEOTIDE SEQUENCE [LARGE SCALE GENOMIC DNA]</scope>
    <source>
        <strain evidence="3">cv. DH0086</strain>
    </source>
</reference>